<dbReference type="SMART" id="SM00409">
    <property type="entry name" value="IG"/>
    <property type="match status" value="3"/>
</dbReference>
<dbReference type="InterPro" id="IPR036179">
    <property type="entry name" value="Ig-like_dom_sf"/>
</dbReference>
<proteinExistence type="predicted"/>
<organism evidence="4 5">
    <name type="scientific">Polypterus senegalus</name>
    <name type="common">Senegal bichir</name>
    <dbReference type="NCBI Taxonomy" id="55291"/>
    <lineage>
        <taxon>Eukaryota</taxon>
        <taxon>Metazoa</taxon>
        <taxon>Chordata</taxon>
        <taxon>Craniata</taxon>
        <taxon>Vertebrata</taxon>
        <taxon>Euteleostomi</taxon>
        <taxon>Actinopterygii</taxon>
        <taxon>Polypteriformes</taxon>
        <taxon>Polypteridae</taxon>
        <taxon>Polypterus</taxon>
    </lineage>
</organism>
<dbReference type="SMART" id="SM00408">
    <property type="entry name" value="IGc2"/>
    <property type="match status" value="3"/>
</dbReference>
<dbReference type="Gene3D" id="2.60.40.10">
    <property type="entry name" value="Immunoglobulins"/>
    <property type="match status" value="3"/>
</dbReference>
<dbReference type="Pfam" id="PF13927">
    <property type="entry name" value="Ig_3"/>
    <property type="match status" value="3"/>
</dbReference>
<evidence type="ECO:0000313" key="4">
    <source>
        <dbReference type="EMBL" id="KAG2457419.1"/>
    </source>
</evidence>
<dbReference type="SUPFAM" id="SSF48726">
    <property type="entry name" value="Immunoglobulin"/>
    <property type="match status" value="3"/>
</dbReference>
<dbReference type="Proteomes" id="UP000886611">
    <property type="component" value="Unassembled WGS sequence"/>
</dbReference>
<protein>
    <submittedName>
        <fullName evidence="4">CD22 protein</fullName>
    </submittedName>
</protein>
<gene>
    <name evidence="4" type="primary">Cd22_5</name>
    <name evidence="4" type="ORF">GTO96_0011704</name>
</gene>
<evidence type="ECO:0000259" key="3">
    <source>
        <dbReference type="PROSITE" id="PS50835"/>
    </source>
</evidence>
<dbReference type="InterPro" id="IPR003598">
    <property type="entry name" value="Ig_sub2"/>
</dbReference>
<dbReference type="PROSITE" id="PS50835">
    <property type="entry name" value="IG_LIKE"/>
    <property type="match status" value="2"/>
</dbReference>
<feature type="non-terminal residue" evidence="4">
    <location>
        <position position="348"/>
    </location>
</feature>
<feature type="domain" description="Ig-like" evidence="3">
    <location>
        <begin position="99"/>
        <end position="206"/>
    </location>
</feature>
<keyword evidence="1" id="KW-0812">Transmembrane</keyword>
<feature type="signal peptide" evidence="2">
    <location>
        <begin position="1"/>
        <end position="18"/>
    </location>
</feature>
<sequence>MQAFGLHLFLWLIAVTLSVKEEACRKATLTLKTRRKTVKFTDNVTLDCSINGTFTGLTYHWHKDHQTDWGESRENTITIPFVTESDSGQYRCAAYTSGPYPVAFSCQSNAVKLSIQGLLTATLMRRDQRESVYIGEDVTLVCSIENSYTGWKYRWFKDGYSDRYKSNEHTLTISSLNTSDSGEYQCAAYRDGPYPVFVSTASKALTLSVHERKAELQITSSHTDGRIFEGDEVHLSCNVDGDPVMWKFELYKTGNETPYRVEMKKKFTISPVTLSHSRGYRCRAVKGHLHSRFSDPVQLHVLGLSLENKIRLAISGLVLVVLLIIVAECLWIKAHSTFRSNEAGCTTG</sequence>
<dbReference type="PANTHER" id="PTHR46013">
    <property type="entry name" value="VASCULAR CELL ADHESION MOLECULE 1"/>
    <property type="match status" value="1"/>
</dbReference>
<evidence type="ECO:0000256" key="2">
    <source>
        <dbReference type="SAM" id="SignalP"/>
    </source>
</evidence>
<reference evidence="4 5" key="1">
    <citation type="journal article" date="2021" name="Cell">
        <title>Tracing the genetic footprints of vertebrate landing in non-teleost ray-finned fishes.</title>
        <authorList>
            <person name="Bi X."/>
            <person name="Wang K."/>
            <person name="Yang L."/>
            <person name="Pan H."/>
            <person name="Jiang H."/>
            <person name="Wei Q."/>
            <person name="Fang M."/>
            <person name="Yu H."/>
            <person name="Zhu C."/>
            <person name="Cai Y."/>
            <person name="He Y."/>
            <person name="Gan X."/>
            <person name="Zeng H."/>
            <person name="Yu D."/>
            <person name="Zhu Y."/>
            <person name="Jiang H."/>
            <person name="Qiu Q."/>
            <person name="Yang H."/>
            <person name="Zhang Y.E."/>
            <person name="Wang W."/>
            <person name="Zhu M."/>
            <person name="He S."/>
            <person name="Zhang G."/>
        </authorList>
    </citation>
    <scope>NUCLEOTIDE SEQUENCE [LARGE SCALE GENOMIC DNA]</scope>
    <source>
        <strain evidence="4">Bchr_013</strain>
    </source>
</reference>
<accession>A0A8X7WXA3</accession>
<dbReference type="InterPro" id="IPR007110">
    <property type="entry name" value="Ig-like_dom"/>
</dbReference>
<keyword evidence="2" id="KW-0732">Signal</keyword>
<keyword evidence="5" id="KW-1185">Reference proteome</keyword>
<keyword evidence="1" id="KW-0472">Membrane</keyword>
<dbReference type="InterPro" id="IPR003599">
    <property type="entry name" value="Ig_sub"/>
</dbReference>
<feature type="transmembrane region" description="Helical" evidence="1">
    <location>
        <begin position="312"/>
        <end position="332"/>
    </location>
</feature>
<keyword evidence="1" id="KW-1133">Transmembrane helix</keyword>
<comment type="caution">
    <text evidence="4">The sequence shown here is derived from an EMBL/GenBank/DDBJ whole genome shotgun (WGS) entry which is preliminary data.</text>
</comment>
<dbReference type="EMBL" id="JAATIS010008546">
    <property type="protein sequence ID" value="KAG2457419.1"/>
    <property type="molecule type" value="Genomic_DNA"/>
</dbReference>
<name>A0A8X7WXA3_POLSE</name>
<dbReference type="CDD" id="cd00096">
    <property type="entry name" value="Ig"/>
    <property type="match status" value="1"/>
</dbReference>
<evidence type="ECO:0000313" key="5">
    <source>
        <dbReference type="Proteomes" id="UP000886611"/>
    </source>
</evidence>
<feature type="non-terminal residue" evidence="4">
    <location>
        <position position="1"/>
    </location>
</feature>
<evidence type="ECO:0000256" key="1">
    <source>
        <dbReference type="SAM" id="Phobius"/>
    </source>
</evidence>
<dbReference type="PANTHER" id="PTHR46013:SF7">
    <property type="entry name" value="IG-LIKE DOMAIN-CONTAINING PROTEIN"/>
    <property type="match status" value="1"/>
</dbReference>
<feature type="domain" description="Ig-like" evidence="3">
    <location>
        <begin position="27"/>
        <end position="94"/>
    </location>
</feature>
<dbReference type="InterPro" id="IPR013783">
    <property type="entry name" value="Ig-like_fold"/>
</dbReference>
<feature type="chain" id="PRO_5036481113" evidence="2">
    <location>
        <begin position="19"/>
        <end position="348"/>
    </location>
</feature>
<dbReference type="AlphaFoldDB" id="A0A8X7WXA3"/>